<dbReference type="EMBL" id="CYXR01000007">
    <property type="protein sequence ID" value="CUM87539.1"/>
    <property type="molecule type" value="Genomic_DNA"/>
</dbReference>
<evidence type="ECO:0000313" key="9">
    <source>
        <dbReference type="EMBL" id="RHG62448.1"/>
    </source>
</evidence>
<dbReference type="AlphaFoldDB" id="A0A174R693"/>
<dbReference type="EMBL" id="BSCI01000023">
    <property type="protein sequence ID" value="GLG88335.1"/>
    <property type="molecule type" value="Genomic_DNA"/>
</dbReference>
<dbReference type="PaxDb" id="410072-ERS852525_03041"/>
<name>A0A174R693_9FIRM</name>
<evidence type="ECO:0000313" key="2">
    <source>
        <dbReference type="EMBL" id="CUO23067.1"/>
    </source>
</evidence>
<dbReference type="Proteomes" id="UP000554488">
    <property type="component" value="Unassembled WGS sequence"/>
</dbReference>
<dbReference type="EMBL" id="QSOV01000007">
    <property type="protein sequence ID" value="RGJ23481.1"/>
    <property type="molecule type" value="Genomic_DNA"/>
</dbReference>
<dbReference type="Proteomes" id="UP000283360">
    <property type="component" value="Unassembled WGS sequence"/>
</dbReference>
<proteinExistence type="predicted"/>
<dbReference type="Proteomes" id="UP000284579">
    <property type="component" value="Unassembled WGS sequence"/>
</dbReference>
<dbReference type="Proteomes" id="UP000095362">
    <property type="component" value="Unassembled WGS sequence"/>
</dbReference>
<evidence type="ECO:0000313" key="13">
    <source>
        <dbReference type="Proteomes" id="UP000283360"/>
    </source>
</evidence>
<evidence type="ECO:0000313" key="15">
    <source>
        <dbReference type="Proteomes" id="UP000285693"/>
    </source>
</evidence>
<dbReference type="EMBL" id="QRHO01000006">
    <property type="protein sequence ID" value="RHF84126.1"/>
    <property type="molecule type" value="Genomic_DNA"/>
</dbReference>
<sequence>MDDNKLEAKLLKIKALAERGEGGEKEAAIKMYHKLLKKYDIDEKALQKDKLSKHWFTYETDIEENLLVQIFYMVTGDPEYFRRTSRTRGTQCGCICTDFEKTEIRFYFEFYKDALNQELEAFLMAFKLKNHLFPDESARCFVPEEEEEISEMLLKAQKFAEDIDKSNPVRRIASADLSADPDALES</sequence>
<evidence type="ECO:0000313" key="11">
    <source>
        <dbReference type="Proteomes" id="UP000095727"/>
    </source>
</evidence>
<dbReference type="STRING" id="410072.ERS852525_03041"/>
<evidence type="ECO:0000313" key="17">
    <source>
        <dbReference type="Proteomes" id="UP000554488"/>
    </source>
</evidence>
<evidence type="ECO:0000313" key="4">
    <source>
        <dbReference type="EMBL" id="NUN86011.1"/>
    </source>
</evidence>
<evidence type="ECO:0000313" key="6">
    <source>
        <dbReference type="EMBL" id="RGT89973.1"/>
    </source>
</evidence>
<reference evidence="4 17" key="4">
    <citation type="submission" date="2020-07" db="EMBL/GenBank/DDBJ databases">
        <title>Bacterial metabolism rescues the inhibition of intestinal drug absorption by food and drug additives.</title>
        <authorList>
            <person name="Zou L."/>
            <person name="Spanogiannopoulos P."/>
            <person name="Chien H.-C."/>
            <person name="Pieper L.M."/>
            <person name="Cai W."/>
            <person name="Khuri N."/>
            <person name="Pottel J."/>
            <person name="Vora B."/>
            <person name="Ni Z."/>
            <person name="Tsakalozou E."/>
            <person name="Zhang W."/>
            <person name="Shoichet B.K."/>
            <person name="Giacomini K.M."/>
            <person name="Turnbaugh P.J."/>
        </authorList>
    </citation>
    <scope>NUCLEOTIDE SEQUENCE [LARGE SCALE GENOMIC DNA]</scope>
    <source>
        <strain evidence="4 17">F22</strain>
    </source>
</reference>
<dbReference type="Proteomes" id="UP000285693">
    <property type="component" value="Unassembled WGS sequence"/>
</dbReference>
<dbReference type="Proteomes" id="UP001145109">
    <property type="component" value="Unassembled WGS sequence"/>
</dbReference>
<evidence type="ECO:0000313" key="5">
    <source>
        <dbReference type="EMBL" id="RGJ23481.1"/>
    </source>
</evidence>
<evidence type="ECO:0000313" key="10">
    <source>
        <dbReference type="Proteomes" id="UP000095362"/>
    </source>
</evidence>
<evidence type="ECO:0008006" key="18">
    <source>
        <dbReference type="Google" id="ProtNLM"/>
    </source>
</evidence>
<reference evidence="12 13" key="2">
    <citation type="submission" date="2018-08" db="EMBL/GenBank/DDBJ databases">
        <title>A genome reference for cultivated species of the human gut microbiota.</title>
        <authorList>
            <person name="Zou Y."/>
            <person name="Xue W."/>
            <person name="Luo G."/>
        </authorList>
    </citation>
    <scope>NUCLEOTIDE SEQUENCE [LARGE SCALE GENOMIC DNA]</scope>
    <source>
        <strain evidence="7 15">AF16-31</strain>
        <strain evidence="6 13">AF18-12LB</strain>
        <strain evidence="9 16">AM22-12LB</strain>
        <strain evidence="8 14">AM23-3</strain>
        <strain evidence="5 12">TM07-19</strain>
    </source>
</reference>
<dbReference type="RefSeq" id="WP_022220216.1">
    <property type="nucleotide sequence ID" value="NZ_BSCI01000023.1"/>
</dbReference>
<dbReference type="EMBL" id="QRXY01000012">
    <property type="protein sequence ID" value="RGU45056.1"/>
    <property type="molecule type" value="Genomic_DNA"/>
</dbReference>
<dbReference type="OrthoDB" id="2061625at2"/>
<evidence type="ECO:0000313" key="3">
    <source>
        <dbReference type="EMBL" id="GLG88335.1"/>
    </source>
</evidence>
<reference evidence="10 11" key="1">
    <citation type="submission" date="2015-09" db="EMBL/GenBank/DDBJ databases">
        <authorList>
            <consortium name="Pathogen Informatics"/>
        </authorList>
    </citation>
    <scope>NUCLEOTIDE SEQUENCE [LARGE SCALE GENOMIC DNA]</scope>
    <source>
        <strain evidence="2 10">2789STDY5834866</strain>
        <strain evidence="1 11">2789STDY5834962</strain>
    </source>
</reference>
<evidence type="ECO:0000313" key="12">
    <source>
        <dbReference type="Proteomes" id="UP000260655"/>
    </source>
</evidence>
<reference evidence="3" key="6">
    <citation type="submission" date="2022-11" db="EMBL/GenBank/DDBJ databases">
        <title>Draft genome sequence of Coprococcus comes strain 31264.</title>
        <authorList>
            <person name="Hisatomi A."/>
            <person name="Ohkuma M."/>
            <person name="Sakamoto M."/>
        </authorList>
    </citation>
    <scope>NUCLEOTIDE SEQUENCE</scope>
    <source>
        <strain evidence="3">JCM 31264</strain>
    </source>
</reference>
<dbReference type="Proteomes" id="UP000286595">
    <property type="component" value="Unassembled WGS sequence"/>
</dbReference>
<dbReference type="EMBL" id="CYZK01000009">
    <property type="protein sequence ID" value="CUO23067.1"/>
    <property type="molecule type" value="Genomic_DNA"/>
</dbReference>
<reference evidence="4 17" key="3">
    <citation type="submission" date="2020-04" db="EMBL/GenBank/DDBJ databases">
        <authorList>
            <person name="Pieper L."/>
        </authorList>
    </citation>
    <scope>NUCLEOTIDE SEQUENCE [LARGE SCALE GENOMIC DNA]</scope>
    <source>
        <strain evidence="4 17">F22</strain>
    </source>
</reference>
<evidence type="ECO:0000313" key="14">
    <source>
        <dbReference type="Proteomes" id="UP000284579"/>
    </source>
</evidence>
<dbReference type="Proteomes" id="UP000095727">
    <property type="component" value="Unassembled WGS sequence"/>
</dbReference>
<dbReference type="Proteomes" id="UP000260655">
    <property type="component" value="Unassembled WGS sequence"/>
</dbReference>
<dbReference type="EMBL" id="JABWDC010000014">
    <property type="protein sequence ID" value="NUN86011.1"/>
    <property type="molecule type" value="Genomic_DNA"/>
</dbReference>
<accession>A0A174R693</accession>
<reference evidence="3" key="5">
    <citation type="submission" date="2022-09" db="EMBL/GenBank/DDBJ databases">
        <title>Draft genome sequence of Coprococcus comes strain 31264.</title>
        <authorList>
            <person name="Atsushi H."/>
            <person name="Moriya O."/>
            <person name="Mitsuo S."/>
        </authorList>
    </citation>
    <scope>NUCLEOTIDE SEQUENCE</scope>
    <source>
        <strain evidence="3">JCM 31264</strain>
    </source>
</reference>
<protein>
    <recommendedName>
        <fullName evidence="18">DUF2786 domain-containing protein</fullName>
    </recommendedName>
</protein>
<evidence type="ECO:0000313" key="1">
    <source>
        <dbReference type="EMBL" id="CUM87539.1"/>
    </source>
</evidence>
<dbReference type="EMBL" id="QRXJ01000009">
    <property type="protein sequence ID" value="RGT89973.1"/>
    <property type="molecule type" value="Genomic_DNA"/>
</dbReference>
<dbReference type="EMBL" id="QRIM01000002">
    <property type="protein sequence ID" value="RHG62448.1"/>
    <property type="molecule type" value="Genomic_DNA"/>
</dbReference>
<dbReference type="GeneID" id="92823577"/>
<evidence type="ECO:0000313" key="7">
    <source>
        <dbReference type="EMBL" id="RGU45056.1"/>
    </source>
</evidence>
<evidence type="ECO:0000313" key="16">
    <source>
        <dbReference type="Proteomes" id="UP000286595"/>
    </source>
</evidence>
<keyword evidence="13" id="KW-1185">Reference proteome</keyword>
<gene>
    <name evidence="3" type="ORF">comes_28820</name>
    <name evidence="9" type="ORF">DW252_02625</name>
    <name evidence="8" type="ORF">DW656_06775</name>
    <name evidence="7" type="ORF">DWW65_10040</name>
    <name evidence="6" type="ORF">DWX03_08115</name>
    <name evidence="5" type="ORF">DXD67_08290</name>
    <name evidence="2" type="ORF">ERS852481_01627</name>
    <name evidence="1" type="ORF">ERS852574_01279</name>
    <name evidence="4" type="ORF">HUU93_05220</name>
</gene>
<organism evidence="7 15">
    <name type="scientific">Coprococcus comes</name>
    <dbReference type="NCBI Taxonomy" id="410072"/>
    <lineage>
        <taxon>Bacteria</taxon>
        <taxon>Bacillati</taxon>
        <taxon>Bacillota</taxon>
        <taxon>Clostridia</taxon>
        <taxon>Lachnospirales</taxon>
        <taxon>Lachnospiraceae</taxon>
        <taxon>Coprococcus</taxon>
    </lineage>
</organism>
<evidence type="ECO:0000313" key="8">
    <source>
        <dbReference type="EMBL" id="RHF84126.1"/>
    </source>
</evidence>